<dbReference type="EMBL" id="QXGF01004531">
    <property type="protein sequence ID" value="KAE8919652.1"/>
    <property type="molecule type" value="Genomic_DNA"/>
</dbReference>
<evidence type="ECO:0000313" key="3">
    <source>
        <dbReference type="EMBL" id="KAE9105517.1"/>
    </source>
</evidence>
<gene>
    <name evidence="5" type="ORF">PF002_g21521</name>
    <name evidence="4" type="ORF">PF005_g32377</name>
    <name evidence="3" type="ORF">PF006_g21629</name>
    <name evidence="2" type="ORF">PF007_g31908</name>
    <name evidence="1" type="ORF">PF009_g30046</name>
</gene>
<keyword evidence="7" id="KW-1185">Reference proteome</keyword>
<proteinExistence type="predicted"/>
<evidence type="ECO:0000313" key="10">
    <source>
        <dbReference type="Proteomes" id="UP000441208"/>
    </source>
</evidence>
<sequence>MFSIISRRAPAARALCHVTQGLHPSWAARAPRPRPRAQLLLEFVVGPGHNRSCTCASWNADCTVPVGALRCTGGGSLIPVGALRCTGECSLVPEETSGCSYYRYRWRPVDVLRYRWRPVVGDWWML</sequence>
<evidence type="ECO:0000313" key="4">
    <source>
        <dbReference type="EMBL" id="KAE9158614.1"/>
    </source>
</evidence>
<evidence type="ECO:0000313" key="6">
    <source>
        <dbReference type="Proteomes" id="UP000429523"/>
    </source>
</evidence>
<organism evidence="1 6">
    <name type="scientific">Phytophthora fragariae</name>
    <dbReference type="NCBI Taxonomy" id="53985"/>
    <lineage>
        <taxon>Eukaryota</taxon>
        <taxon>Sar</taxon>
        <taxon>Stramenopiles</taxon>
        <taxon>Oomycota</taxon>
        <taxon>Peronosporomycetes</taxon>
        <taxon>Peronosporales</taxon>
        <taxon>Peronosporaceae</taxon>
        <taxon>Phytophthora</taxon>
    </lineage>
</organism>
<dbReference type="EMBL" id="QXFZ01007651">
    <property type="protein sequence ID" value="KAE9056690.1"/>
    <property type="molecule type" value="Genomic_DNA"/>
</dbReference>
<dbReference type="EMBL" id="QXGA01002015">
    <property type="protein sequence ID" value="KAE9105517.1"/>
    <property type="molecule type" value="Genomic_DNA"/>
</dbReference>
<protein>
    <submittedName>
        <fullName evidence="1">Uncharacterized protein</fullName>
    </submittedName>
</protein>
<accession>A0A6A3DDD9</accession>
<reference evidence="6 7" key="1">
    <citation type="submission" date="2018-08" db="EMBL/GenBank/DDBJ databases">
        <title>Genomic investigation of the strawberry pathogen Phytophthora fragariae indicates pathogenicity is determined by transcriptional variation in three key races.</title>
        <authorList>
            <person name="Adams T.M."/>
            <person name="Armitage A.D."/>
            <person name="Sobczyk M.K."/>
            <person name="Bates H.J."/>
            <person name="Dunwell J.M."/>
            <person name="Nellist C.F."/>
            <person name="Harrison R.J."/>
        </authorList>
    </citation>
    <scope>NUCLEOTIDE SEQUENCE [LARGE SCALE GENOMIC DNA]</scope>
    <source>
        <strain evidence="5 8">BC-1</strain>
        <strain evidence="4 7">NOV-27</strain>
        <strain evidence="3 9">NOV-5</strain>
        <strain evidence="2 10">NOV-71</strain>
        <strain evidence="1 6">NOV-9</strain>
    </source>
</reference>
<comment type="caution">
    <text evidence="1">The sequence shown here is derived from an EMBL/GenBank/DDBJ whole genome shotgun (WGS) entry which is preliminary data.</text>
</comment>
<dbReference type="EMBL" id="QXGD01001660">
    <property type="protein sequence ID" value="KAE9201464.1"/>
    <property type="molecule type" value="Genomic_DNA"/>
</dbReference>
<dbReference type="Proteomes" id="UP000440367">
    <property type="component" value="Unassembled WGS sequence"/>
</dbReference>
<dbReference type="AlphaFoldDB" id="A0A6A3DDD9"/>
<evidence type="ECO:0000313" key="8">
    <source>
        <dbReference type="Proteomes" id="UP000440367"/>
    </source>
</evidence>
<dbReference type="Proteomes" id="UP000440732">
    <property type="component" value="Unassembled WGS sequence"/>
</dbReference>
<dbReference type="EMBL" id="QXGB01007838">
    <property type="protein sequence ID" value="KAE9158614.1"/>
    <property type="molecule type" value="Genomic_DNA"/>
</dbReference>
<evidence type="ECO:0000313" key="2">
    <source>
        <dbReference type="EMBL" id="KAE9056690.1"/>
    </source>
</evidence>
<name>A0A6A3DDD9_9STRA</name>
<dbReference type="Proteomes" id="UP000433483">
    <property type="component" value="Unassembled WGS sequence"/>
</dbReference>
<evidence type="ECO:0000313" key="7">
    <source>
        <dbReference type="Proteomes" id="UP000433483"/>
    </source>
</evidence>
<evidence type="ECO:0000313" key="5">
    <source>
        <dbReference type="EMBL" id="KAE9201464.1"/>
    </source>
</evidence>
<evidence type="ECO:0000313" key="9">
    <source>
        <dbReference type="Proteomes" id="UP000440732"/>
    </source>
</evidence>
<dbReference type="Proteomes" id="UP000429523">
    <property type="component" value="Unassembled WGS sequence"/>
</dbReference>
<dbReference type="Proteomes" id="UP000441208">
    <property type="component" value="Unassembled WGS sequence"/>
</dbReference>
<evidence type="ECO:0000313" key="1">
    <source>
        <dbReference type="EMBL" id="KAE8919652.1"/>
    </source>
</evidence>